<evidence type="ECO:0000256" key="1">
    <source>
        <dbReference type="ARBA" id="ARBA00005017"/>
    </source>
</evidence>
<name>A0A2A9E057_9MICO</name>
<evidence type="ECO:0000256" key="4">
    <source>
        <dbReference type="ARBA" id="ARBA00022741"/>
    </source>
</evidence>
<protein>
    <recommendedName>
        <fullName evidence="2">phosphomevalonate kinase</fullName>
        <ecNumber evidence="2">2.7.4.2</ecNumber>
    </recommendedName>
</protein>
<evidence type="ECO:0000256" key="3">
    <source>
        <dbReference type="ARBA" id="ARBA00022679"/>
    </source>
</evidence>
<evidence type="ECO:0000256" key="2">
    <source>
        <dbReference type="ARBA" id="ARBA00012958"/>
    </source>
</evidence>
<accession>A0A2A9E057</accession>
<sequence length="362" mass="39083">MITVRAPGKLFIAGEYAVVEPGNPSVLVAVDRFVRVELTPSVGKGSIHSEQYGRQPLVWYRDARGIVLDHDMRPVDYILSSIETVEQYVSERAIAPRFYDLSVSSELDDVSGRKFGLGSSAAVTVATINALNQFYDLQLTPRQRYKLAMLATIAVSPHASGGDLAASTFGGWIAYSAPDRIQVLRLREARGVAGAMDADWDGFSVRRLTPPSELQLIVGWTGEPASTSRLVDDLRDRRWAEEIRYSDFLEQSRHDVEGLIASLDADDAEGVKRAIKGARRTLSQLDAAAKVGIETPALARLSDTAEAIGAAGKSSGAGGGDCGVVLASHDADLSGLLREWERSDIRHLALAVHPSEGGLDEQ</sequence>
<organism evidence="9 10">
    <name type="scientific">Paramicrobacterium agarici</name>
    <dbReference type="NCBI Taxonomy" id="630514"/>
    <lineage>
        <taxon>Bacteria</taxon>
        <taxon>Bacillati</taxon>
        <taxon>Actinomycetota</taxon>
        <taxon>Actinomycetes</taxon>
        <taxon>Micrococcales</taxon>
        <taxon>Microbacteriaceae</taxon>
        <taxon>Paramicrobacterium</taxon>
    </lineage>
</organism>
<dbReference type="PANTHER" id="PTHR31814">
    <property type="match status" value="1"/>
</dbReference>
<comment type="pathway">
    <text evidence="1">Isoprenoid biosynthesis; isopentenyl diphosphate biosynthesis via mevalonate pathway; isopentenyl diphosphate from (R)-mevalonate: step 2/3.</text>
</comment>
<dbReference type="SUPFAM" id="SSF55060">
    <property type="entry name" value="GHMP Kinase, C-terminal domain"/>
    <property type="match status" value="1"/>
</dbReference>
<dbReference type="GO" id="GO:0004631">
    <property type="term" value="F:phosphomevalonate kinase activity"/>
    <property type="evidence" value="ECO:0007669"/>
    <property type="project" value="UniProtKB-EC"/>
</dbReference>
<dbReference type="Pfam" id="PF08544">
    <property type="entry name" value="GHMP_kinases_C"/>
    <property type="match status" value="1"/>
</dbReference>
<keyword evidence="5 9" id="KW-0418">Kinase</keyword>
<feature type="domain" description="GHMP kinase C-terminal" evidence="8">
    <location>
        <begin position="263"/>
        <end position="341"/>
    </location>
</feature>
<evidence type="ECO:0000313" key="9">
    <source>
        <dbReference type="EMBL" id="PFG31569.1"/>
    </source>
</evidence>
<evidence type="ECO:0000256" key="6">
    <source>
        <dbReference type="ARBA" id="ARBA00022840"/>
    </source>
</evidence>
<feature type="domain" description="GHMP kinase N-terminal" evidence="7">
    <location>
        <begin position="90"/>
        <end position="171"/>
    </location>
</feature>
<dbReference type="EMBL" id="PDJE01000001">
    <property type="protein sequence ID" value="PFG31569.1"/>
    <property type="molecule type" value="Genomic_DNA"/>
</dbReference>
<dbReference type="GO" id="GO:0019287">
    <property type="term" value="P:isopentenyl diphosphate biosynthetic process, mevalonate pathway"/>
    <property type="evidence" value="ECO:0007669"/>
    <property type="project" value="UniProtKB-UniPathway"/>
</dbReference>
<evidence type="ECO:0000259" key="8">
    <source>
        <dbReference type="Pfam" id="PF08544"/>
    </source>
</evidence>
<dbReference type="InterPro" id="IPR014721">
    <property type="entry name" value="Ribsml_uS5_D2-typ_fold_subgr"/>
</dbReference>
<dbReference type="PRINTS" id="PR00959">
    <property type="entry name" value="MEVGALKINASE"/>
</dbReference>
<dbReference type="Gene3D" id="3.30.70.890">
    <property type="entry name" value="GHMP kinase, C-terminal domain"/>
    <property type="match status" value="1"/>
</dbReference>
<dbReference type="InterPro" id="IPR035102">
    <property type="entry name" value="Phosphomevalonate_kinase"/>
</dbReference>
<comment type="caution">
    <text evidence="9">The sequence shown here is derived from an EMBL/GenBank/DDBJ whole genome shotgun (WGS) entry which is preliminary data.</text>
</comment>
<dbReference type="UniPathway" id="UPA00057">
    <property type="reaction ID" value="UER00099"/>
</dbReference>
<keyword evidence="4" id="KW-0547">Nucleotide-binding</keyword>
<dbReference type="Gene3D" id="3.30.230.10">
    <property type="match status" value="1"/>
</dbReference>
<proteinExistence type="predicted"/>
<dbReference type="RefSeq" id="WP_098408538.1">
    <property type="nucleotide sequence ID" value="NZ_PDJE01000001.1"/>
</dbReference>
<dbReference type="SUPFAM" id="SSF54211">
    <property type="entry name" value="Ribosomal protein S5 domain 2-like"/>
    <property type="match status" value="1"/>
</dbReference>
<keyword evidence="6" id="KW-0067">ATP-binding</keyword>
<evidence type="ECO:0000259" key="7">
    <source>
        <dbReference type="Pfam" id="PF00288"/>
    </source>
</evidence>
<dbReference type="InterPro" id="IPR036554">
    <property type="entry name" value="GHMP_kinase_C_sf"/>
</dbReference>
<dbReference type="InterPro" id="IPR013750">
    <property type="entry name" value="GHMP_kinase_C_dom"/>
</dbReference>
<dbReference type="PANTHER" id="PTHR31814:SF2">
    <property type="entry name" value="PHOSPHOMEVALONATE KINASE"/>
    <property type="match status" value="1"/>
</dbReference>
<keyword evidence="3" id="KW-0808">Transferase</keyword>
<dbReference type="EC" id="2.7.4.2" evidence="2"/>
<dbReference type="NCBIfam" id="TIGR01220">
    <property type="entry name" value="Pmev_kin_Gr_pos"/>
    <property type="match status" value="1"/>
</dbReference>
<evidence type="ECO:0000313" key="10">
    <source>
        <dbReference type="Proteomes" id="UP000221369"/>
    </source>
</evidence>
<dbReference type="Proteomes" id="UP000221369">
    <property type="component" value="Unassembled WGS sequence"/>
</dbReference>
<dbReference type="Pfam" id="PF00288">
    <property type="entry name" value="GHMP_kinases_N"/>
    <property type="match status" value="1"/>
</dbReference>
<dbReference type="InterPro" id="IPR006204">
    <property type="entry name" value="GHMP_kinase_N_dom"/>
</dbReference>
<gene>
    <name evidence="9" type="ORF">ATJ78_2542</name>
</gene>
<dbReference type="GO" id="GO:0005524">
    <property type="term" value="F:ATP binding"/>
    <property type="evidence" value="ECO:0007669"/>
    <property type="project" value="UniProtKB-KW"/>
</dbReference>
<reference evidence="9 10" key="1">
    <citation type="submission" date="2017-10" db="EMBL/GenBank/DDBJ databases">
        <title>Sequencing the genomes of 1000 actinobacteria strains.</title>
        <authorList>
            <person name="Klenk H.-P."/>
        </authorList>
    </citation>
    <scope>NUCLEOTIDE SEQUENCE [LARGE SCALE GENOMIC DNA]</scope>
    <source>
        <strain evidence="9 10">DSM 21798</strain>
    </source>
</reference>
<dbReference type="AlphaFoldDB" id="A0A2A9E057"/>
<dbReference type="InterPro" id="IPR005917">
    <property type="entry name" value="Pmev_kinase_bact"/>
</dbReference>
<dbReference type="InterPro" id="IPR020568">
    <property type="entry name" value="Ribosomal_Su5_D2-typ_SF"/>
</dbReference>
<keyword evidence="10" id="KW-1185">Reference proteome</keyword>
<evidence type="ECO:0000256" key="5">
    <source>
        <dbReference type="ARBA" id="ARBA00022777"/>
    </source>
</evidence>